<evidence type="ECO:0000313" key="2">
    <source>
        <dbReference type="Proteomes" id="UP000838756"/>
    </source>
</evidence>
<organism evidence="1 2">
    <name type="scientific">Pararge aegeria aegeria</name>
    <dbReference type="NCBI Taxonomy" id="348720"/>
    <lineage>
        <taxon>Eukaryota</taxon>
        <taxon>Metazoa</taxon>
        <taxon>Ecdysozoa</taxon>
        <taxon>Arthropoda</taxon>
        <taxon>Hexapoda</taxon>
        <taxon>Insecta</taxon>
        <taxon>Pterygota</taxon>
        <taxon>Neoptera</taxon>
        <taxon>Endopterygota</taxon>
        <taxon>Lepidoptera</taxon>
        <taxon>Glossata</taxon>
        <taxon>Ditrysia</taxon>
        <taxon>Papilionoidea</taxon>
        <taxon>Nymphalidae</taxon>
        <taxon>Satyrinae</taxon>
        <taxon>Satyrini</taxon>
        <taxon>Parargina</taxon>
        <taxon>Pararge</taxon>
    </lineage>
</organism>
<name>A0A8S4RNL7_9NEOP</name>
<proteinExistence type="predicted"/>
<dbReference type="Proteomes" id="UP000838756">
    <property type="component" value="Unassembled WGS sequence"/>
</dbReference>
<keyword evidence="2" id="KW-1185">Reference proteome</keyword>
<dbReference type="AlphaFoldDB" id="A0A8S4RNL7"/>
<gene>
    <name evidence="1" type="primary">jg17582</name>
    <name evidence="1" type="ORF">PAEG_LOCUS15762</name>
</gene>
<accession>A0A8S4RNL7</accession>
<sequence>MTKRCSLPPLNVTGIEKATDLDALQLAREDARCAGVGPIDPHHLCTCTVSHVQLERSQPVAEVANPPAGDMITS</sequence>
<protein>
    <submittedName>
        <fullName evidence="1">Jg17582 protein</fullName>
    </submittedName>
</protein>
<dbReference type="EMBL" id="CAKXAJ010025381">
    <property type="protein sequence ID" value="CAH2238714.1"/>
    <property type="molecule type" value="Genomic_DNA"/>
</dbReference>
<evidence type="ECO:0000313" key="1">
    <source>
        <dbReference type="EMBL" id="CAH2238714.1"/>
    </source>
</evidence>
<reference evidence="1" key="1">
    <citation type="submission" date="2022-03" db="EMBL/GenBank/DDBJ databases">
        <authorList>
            <person name="Lindestad O."/>
        </authorList>
    </citation>
    <scope>NUCLEOTIDE SEQUENCE</scope>
</reference>
<comment type="caution">
    <text evidence="1">The sequence shown here is derived from an EMBL/GenBank/DDBJ whole genome shotgun (WGS) entry which is preliminary data.</text>
</comment>